<keyword evidence="4" id="KW-0211">Defensin</keyword>
<evidence type="ECO:0000256" key="2">
    <source>
        <dbReference type="ARBA" id="ARBA00022525"/>
    </source>
</evidence>
<protein>
    <submittedName>
        <fullName evidence="8">Beta-defensin 2-like</fullName>
    </submittedName>
</protein>
<dbReference type="Pfam" id="PF00711">
    <property type="entry name" value="Defensin_beta"/>
    <property type="match status" value="1"/>
</dbReference>
<proteinExistence type="predicted"/>
<accession>A0A6P5Q9S0</accession>
<evidence type="ECO:0000256" key="5">
    <source>
        <dbReference type="ARBA" id="ARBA00023022"/>
    </source>
</evidence>
<sequence>MVYAINSELKQEDDKLKVIFNYLGTVGNLKSIGYEAELDHCHTNGGYCVRAICPPSARRPGSCFPEKVPCCKYMK</sequence>
<gene>
    <name evidence="8" type="primary">LOC110300143</name>
</gene>
<evidence type="ECO:0000313" key="7">
    <source>
        <dbReference type="Proteomes" id="UP000515126"/>
    </source>
</evidence>
<dbReference type="AlphaFoldDB" id="A0A6P5Q9S0"/>
<dbReference type="Proteomes" id="UP000515126">
    <property type="component" value="Chromosome 8"/>
</dbReference>
<keyword evidence="3" id="KW-0929">Antimicrobial</keyword>
<feature type="domain" description="Beta-defensin-like" evidence="6">
    <location>
        <begin position="39"/>
        <end position="72"/>
    </location>
</feature>
<reference evidence="8" key="1">
    <citation type="submission" date="2025-08" db="UniProtKB">
        <authorList>
            <consortium name="RefSeq"/>
        </authorList>
    </citation>
    <scope>IDENTIFICATION</scope>
</reference>
<evidence type="ECO:0000256" key="1">
    <source>
        <dbReference type="ARBA" id="ARBA00004613"/>
    </source>
</evidence>
<dbReference type="GO" id="GO:0042742">
    <property type="term" value="P:defense response to bacterium"/>
    <property type="evidence" value="ECO:0007669"/>
    <property type="project" value="UniProtKB-KW"/>
</dbReference>
<organism evidence="7 8">
    <name type="scientific">Mus caroli</name>
    <name type="common">Ryukyu mouse</name>
    <name type="synonym">Ricefield mouse</name>
    <dbReference type="NCBI Taxonomy" id="10089"/>
    <lineage>
        <taxon>Eukaryota</taxon>
        <taxon>Metazoa</taxon>
        <taxon>Chordata</taxon>
        <taxon>Craniata</taxon>
        <taxon>Vertebrata</taxon>
        <taxon>Euteleostomi</taxon>
        <taxon>Mammalia</taxon>
        <taxon>Eutheria</taxon>
        <taxon>Euarchontoglires</taxon>
        <taxon>Glires</taxon>
        <taxon>Rodentia</taxon>
        <taxon>Myomorpha</taxon>
        <taxon>Muroidea</taxon>
        <taxon>Muridae</taxon>
        <taxon>Murinae</taxon>
        <taxon>Mus</taxon>
        <taxon>Mus</taxon>
    </lineage>
</organism>
<name>A0A6P5Q9S0_MUSCR</name>
<comment type="subcellular location">
    <subcellularLocation>
        <location evidence="1">Secreted</location>
    </subcellularLocation>
</comment>
<evidence type="ECO:0000313" key="8">
    <source>
        <dbReference type="RefSeq" id="XP_021025869.1"/>
    </source>
</evidence>
<dbReference type="KEGG" id="mcal:110300143"/>
<keyword evidence="7" id="KW-1185">Reference proteome</keyword>
<dbReference type="RefSeq" id="XP_021025869.1">
    <property type="nucleotide sequence ID" value="XM_021170210.1"/>
</dbReference>
<evidence type="ECO:0000256" key="3">
    <source>
        <dbReference type="ARBA" id="ARBA00022529"/>
    </source>
</evidence>
<evidence type="ECO:0000256" key="4">
    <source>
        <dbReference type="ARBA" id="ARBA00022940"/>
    </source>
</evidence>
<keyword evidence="2" id="KW-0964">Secreted</keyword>
<dbReference type="SUPFAM" id="SSF57392">
    <property type="entry name" value="Defensin-like"/>
    <property type="match status" value="1"/>
</dbReference>
<dbReference type="GeneID" id="110300143"/>
<dbReference type="InterPro" id="IPR001855">
    <property type="entry name" value="Defensin_beta-like"/>
</dbReference>
<keyword evidence="5" id="KW-0044">Antibiotic</keyword>
<evidence type="ECO:0000259" key="6">
    <source>
        <dbReference type="Pfam" id="PF00711"/>
    </source>
</evidence>
<dbReference type="GO" id="GO:0005576">
    <property type="term" value="C:extracellular region"/>
    <property type="evidence" value="ECO:0007669"/>
    <property type="project" value="InterPro"/>
</dbReference>